<feature type="region of interest" description="Disordered" evidence="1">
    <location>
        <begin position="188"/>
        <end position="215"/>
    </location>
</feature>
<protein>
    <submittedName>
        <fullName evidence="2">Uncharacterized protein</fullName>
    </submittedName>
</protein>
<sequence length="285" mass="31936">MRHPAYFDDKKYKDTEPQRGPNFPGVRNDMGYGNMEGEDSADEDDLGIGDAVLASVSDLKLAASLIVELYKEHAQDQECKIGGWQKAVITCRGSHEHSANQQPSDNSPTDRDHGNSRKRRRLGGTPRRGSNDDDWEEKDEGDGDDSPPNPKDGLNPVPLSNRMFACPFHKVDPERFCINEATNIEFRTVPARQGRGDEDEVDNPDPELSQSQCENVGHGHSFFDDIIRNVSWNRGIYVSHQAPSTPEEPYSGAPTVYRELPSHRSLELNSSKTIITSHTLYYLIL</sequence>
<evidence type="ECO:0000313" key="2">
    <source>
        <dbReference type="EMBL" id="RYO87937.1"/>
    </source>
</evidence>
<name>A0ABY0HD78_9PEZI</name>
<organism evidence="2 3">
    <name type="scientific">Monosporascus cannonballus</name>
    <dbReference type="NCBI Taxonomy" id="155416"/>
    <lineage>
        <taxon>Eukaryota</taxon>
        <taxon>Fungi</taxon>
        <taxon>Dikarya</taxon>
        <taxon>Ascomycota</taxon>
        <taxon>Pezizomycotina</taxon>
        <taxon>Sordariomycetes</taxon>
        <taxon>Xylariomycetidae</taxon>
        <taxon>Xylariales</taxon>
        <taxon>Xylariales incertae sedis</taxon>
        <taxon>Monosporascus</taxon>
    </lineage>
</organism>
<feature type="compositionally biased region" description="Basic and acidic residues" evidence="1">
    <location>
        <begin position="1"/>
        <end position="17"/>
    </location>
</feature>
<gene>
    <name evidence="2" type="ORF">DL762_003987</name>
</gene>
<proteinExistence type="predicted"/>
<comment type="caution">
    <text evidence="2">The sequence shown here is derived from an EMBL/GenBank/DDBJ whole genome shotgun (WGS) entry which is preliminary data.</text>
</comment>
<reference evidence="2 3" key="1">
    <citation type="submission" date="2018-06" db="EMBL/GenBank/DDBJ databases">
        <title>Complete Genomes of Monosporascus.</title>
        <authorList>
            <person name="Robinson A.J."/>
            <person name="Natvig D.O."/>
        </authorList>
    </citation>
    <scope>NUCLEOTIDE SEQUENCE [LARGE SCALE GENOMIC DNA]</scope>
    <source>
        <strain evidence="2 3">CBS 609.92</strain>
    </source>
</reference>
<evidence type="ECO:0000256" key="1">
    <source>
        <dbReference type="SAM" id="MobiDB-lite"/>
    </source>
</evidence>
<feature type="region of interest" description="Disordered" evidence="1">
    <location>
        <begin position="1"/>
        <end position="44"/>
    </location>
</feature>
<dbReference type="Proteomes" id="UP000294003">
    <property type="component" value="Unassembled WGS sequence"/>
</dbReference>
<evidence type="ECO:0000313" key="3">
    <source>
        <dbReference type="Proteomes" id="UP000294003"/>
    </source>
</evidence>
<keyword evidence="3" id="KW-1185">Reference proteome</keyword>
<dbReference type="EMBL" id="QJNS01000094">
    <property type="protein sequence ID" value="RYO87937.1"/>
    <property type="molecule type" value="Genomic_DNA"/>
</dbReference>
<feature type="compositionally biased region" description="Acidic residues" evidence="1">
    <location>
        <begin position="132"/>
        <end position="145"/>
    </location>
</feature>
<feature type="region of interest" description="Disordered" evidence="1">
    <location>
        <begin position="94"/>
        <end position="158"/>
    </location>
</feature>
<accession>A0ABY0HD78</accession>